<reference evidence="10 11" key="1">
    <citation type="submission" date="2019-03" db="EMBL/GenBank/DDBJ databases">
        <title>Complete genome sequence of Ferrigenium kumadai strain An22, a microaerophilic iron-oxidizing bacterium isolated from a paddy field soil.</title>
        <authorList>
            <person name="Watanabe T."/>
            <person name="Asakawa S."/>
        </authorList>
    </citation>
    <scope>NUCLEOTIDE SEQUENCE [LARGE SCALE GENOMIC DNA]</scope>
    <source>
        <strain evidence="10 11">An22</strain>
    </source>
</reference>
<dbReference type="GO" id="GO:0042450">
    <property type="term" value="P:L-arginine biosynthetic process via ornithine"/>
    <property type="evidence" value="ECO:0007669"/>
    <property type="project" value="UniProtKB-UniRule"/>
</dbReference>
<dbReference type="InterPro" id="IPR024083">
    <property type="entry name" value="Fumarase/histidase_N"/>
</dbReference>
<evidence type="ECO:0000256" key="1">
    <source>
        <dbReference type="ARBA" id="ARBA00000985"/>
    </source>
</evidence>
<dbReference type="FunFam" id="1.10.275.10:FF:000002">
    <property type="entry name" value="Argininosuccinate lyase"/>
    <property type="match status" value="1"/>
</dbReference>
<dbReference type="GO" id="GO:0004056">
    <property type="term" value="F:argininosuccinate lyase activity"/>
    <property type="evidence" value="ECO:0007669"/>
    <property type="project" value="UniProtKB-UniRule"/>
</dbReference>
<dbReference type="InterPro" id="IPR020557">
    <property type="entry name" value="Fumarate_lyase_CS"/>
</dbReference>
<evidence type="ECO:0000256" key="3">
    <source>
        <dbReference type="ARBA" id="ARBA00012338"/>
    </source>
</evidence>
<evidence type="ECO:0000259" key="8">
    <source>
        <dbReference type="Pfam" id="PF00206"/>
    </source>
</evidence>
<dbReference type="SUPFAM" id="SSF48557">
    <property type="entry name" value="L-aspartase-like"/>
    <property type="match status" value="1"/>
</dbReference>
<proteinExistence type="inferred from homology"/>
<dbReference type="InterPro" id="IPR029419">
    <property type="entry name" value="Arg_succ_lyase_C"/>
</dbReference>
<evidence type="ECO:0000256" key="7">
    <source>
        <dbReference type="HAMAP-Rule" id="MF_00006"/>
    </source>
</evidence>
<dbReference type="EC" id="4.3.2.1" evidence="3 7"/>
<dbReference type="EMBL" id="AP019536">
    <property type="protein sequence ID" value="BBI98591.1"/>
    <property type="molecule type" value="Genomic_DNA"/>
</dbReference>
<dbReference type="Gene3D" id="1.10.275.10">
    <property type="entry name" value="Fumarase/aspartase (N-terminal domain)"/>
    <property type="match status" value="1"/>
</dbReference>
<dbReference type="InterPro" id="IPR009049">
    <property type="entry name" value="Argininosuccinate_lyase"/>
</dbReference>
<dbReference type="NCBIfam" id="TIGR00838">
    <property type="entry name" value="argH"/>
    <property type="match status" value="1"/>
</dbReference>
<accession>A0AAN1SXW0</accession>
<dbReference type="HAMAP" id="MF_00006">
    <property type="entry name" value="Arg_succ_lyase"/>
    <property type="match status" value="1"/>
</dbReference>
<dbReference type="FunFam" id="1.20.200.10:FF:000015">
    <property type="entry name" value="argininosuccinate lyase isoform X2"/>
    <property type="match status" value="1"/>
</dbReference>
<keyword evidence="5 7" id="KW-0028">Amino-acid biosynthesis</keyword>
<dbReference type="Proteomes" id="UP001319121">
    <property type="component" value="Chromosome"/>
</dbReference>
<dbReference type="KEGG" id="fku:FGKAn22_02840"/>
<comment type="similarity">
    <text evidence="7">Belongs to the lyase 1 family. Argininosuccinate lyase subfamily.</text>
</comment>
<dbReference type="AlphaFoldDB" id="A0AAN1SXW0"/>
<comment type="catalytic activity">
    <reaction evidence="1 7">
        <text>2-(N(omega)-L-arginino)succinate = fumarate + L-arginine</text>
        <dbReference type="Rhea" id="RHEA:24020"/>
        <dbReference type="ChEBI" id="CHEBI:29806"/>
        <dbReference type="ChEBI" id="CHEBI:32682"/>
        <dbReference type="ChEBI" id="CHEBI:57472"/>
        <dbReference type="EC" id="4.3.2.1"/>
    </reaction>
</comment>
<organism evidence="10 11">
    <name type="scientific">Ferrigenium kumadai</name>
    <dbReference type="NCBI Taxonomy" id="1682490"/>
    <lineage>
        <taxon>Bacteria</taxon>
        <taxon>Pseudomonadati</taxon>
        <taxon>Pseudomonadota</taxon>
        <taxon>Betaproteobacteria</taxon>
        <taxon>Nitrosomonadales</taxon>
        <taxon>Gallionellaceae</taxon>
        <taxon>Ferrigenium</taxon>
    </lineage>
</organism>
<dbReference type="PROSITE" id="PS00163">
    <property type="entry name" value="FUMARATE_LYASES"/>
    <property type="match status" value="1"/>
</dbReference>
<dbReference type="Pfam" id="PF14698">
    <property type="entry name" value="ASL_C2"/>
    <property type="match status" value="1"/>
</dbReference>
<evidence type="ECO:0000313" key="11">
    <source>
        <dbReference type="Proteomes" id="UP001319121"/>
    </source>
</evidence>
<comment type="pathway">
    <text evidence="2 7">Amino-acid biosynthesis; L-arginine biosynthesis; L-arginine from L-ornithine and carbamoyl phosphate: step 3/3.</text>
</comment>
<comment type="subcellular location">
    <subcellularLocation>
        <location evidence="7">Cytoplasm</location>
    </subcellularLocation>
</comment>
<gene>
    <name evidence="7 10" type="primary">argH</name>
    <name evidence="10" type="ORF">FGKAn22_02840</name>
</gene>
<evidence type="ECO:0000313" key="10">
    <source>
        <dbReference type="EMBL" id="BBI98591.1"/>
    </source>
</evidence>
<dbReference type="RefSeq" id="WP_212786218.1">
    <property type="nucleotide sequence ID" value="NZ_AP019536.1"/>
</dbReference>
<dbReference type="PRINTS" id="PR00149">
    <property type="entry name" value="FUMRATELYASE"/>
</dbReference>
<dbReference type="PRINTS" id="PR00145">
    <property type="entry name" value="ARGSUCLYASE"/>
</dbReference>
<keyword evidence="4 7" id="KW-0055">Arginine biosynthesis</keyword>
<evidence type="ECO:0000259" key="9">
    <source>
        <dbReference type="Pfam" id="PF14698"/>
    </source>
</evidence>
<protein>
    <recommendedName>
        <fullName evidence="3 7">Argininosuccinate lyase</fullName>
        <shortName evidence="7">ASAL</shortName>
        <ecNumber evidence="3 7">4.3.2.1</ecNumber>
    </recommendedName>
    <alternativeName>
        <fullName evidence="7">Arginosuccinase</fullName>
    </alternativeName>
</protein>
<dbReference type="FunFam" id="1.10.40.30:FF:000001">
    <property type="entry name" value="Argininosuccinate lyase"/>
    <property type="match status" value="1"/>
</dbReference>
<feature type="domain" description="Argininosuccinate lyase C-terminal" evidence="9">
    <location>
        <begin position="369"/>
        <end position="436"/>
    </location>
</feature>
<dbReference type="PANTHER" id="PTHR43814">
    <property type="entry name" value="ARGININOSUCCINATE LYASE"/>
    <property type="match status" value="1"/>
</dbReference>
<evidence type="ECO:0000256" key="6">
    <source>
        <dbReference type="ARBA" id="ARBA00023239"/>
    </source>
</evidence>
<keyword evidence="11" id="KW-1185">Reference proteome</keyword>
<dbReference type="InterPro" id="IPR008948">
    <property type="entry name" value="L-Aspartase-like"/>
</dbReference>
<dbReference type="GO" id="GO:0005829">
    <property type="term" value="C:cytosol"/>
    <property type="evidence" value="ECO:0007669"/>
    <property type="project" value="TreeGrafter"/>
</dbReference>
<name>A0AAN1SXW0_9PROT</name>
<evidence type="ECO:0000256" key="5">
    <source>
        <dbReference type="ARBA" id="ARBA00022605"/>
    </source>
</evidence>
<keyword evidence="6 7" id="KW-0456">Lyase</keyword>
<sequence>MASIQDKDTWSGRFNEPVAELVKRYTASVDFDRKLALFDIRGSLAHAQMLTSCGIIAAQDLSDIQRGLAQIENEIIAGEFEWSLDLEDVHLNIEKRLTTLVGDAGKRLHTGRSRNDQVATDVRLYLRSAIDDLLELIKSLQSALLDLAQHHTHTIMPGFTHLQVAQPISFAHHLMAYFEMLKRDAERLHDARHRVNRLPLGAAALAGTSYPIKREMVAELLGFEGVCENSLDAVSDRDFAIEFTACASLIMTHLSRFSEELILWMSPRVGFIDIADRFCTGSSIMPQKKNPDVPELVRGKTGRVNGHLVALLTLMKGQPLAYNKDNQEDKEPLFDTVETLTQTLRIYADMVGGIKVKPEAMRSAALQGYATATDLADYLVKKGVPFRDAHEAVALAVRFAEQKGCDLADIELAELQQFSAHIADDVYQVLSLEGSLASRNHIGGTAPNQVEAAIARARTYLAS</sequence>
<dbReference type="CDD" id="cd01359">
    <property type="entry name" value="Argininosuccinate_lyase"/>
    <property type="match status" value="1"/>
</dbReference>
<evidence type="ECO:0000256" key="2">
    <source>
        <dbReference type="ARBA" id="ARBA00004941"/>
    </source>
</evidence>
<dbReference type="Gene3D" id="1.10.40.30">
    <property type="entry name" value="Fumarase/aspartase (C-terminal domain)"/>
    <property type="match status" value="1"/>
</dbReference>
<dbReference type="InterPro" id="IPR000362">
    <property type="entry name" value="Fumarate_lyase_fam"/>
</dbReference>
<dbReference type="Gene3D" id="1.20.200.10">
    <property type="entry name" value="Fumarase/aspartase (Central domain)"/>
    <property type="match status" value="1"/>
</dbReference>
<feature type="domain" description="Fumarate lyase N-terminal" evidence="8">
    <location>
        <begin position="12"/>
        <end position="306"/>
    </location>
</feature>
<keyword evidence="7" id="KW-0963">Cytoplasm</keyword>
<dbReference type="Pfam" id="PF00206">
    <property type="entry name" value="Lyase_1"/>
    <property type="match status" value="1"/>
</dbReference>
<dbReference type="PANTHER" id="PTHR43814:SF1">
    <property type="entry name" value="ARGININOSUCCINATE LYASE"/>
    <property type="match status" value="1"/>
</dbReference>
<evidence type="ECO:0000256" key="4">
    <source>
        <dbReference type="ARBA" id="ARBA00022571"/>
    </source>
</evidence>
<dbReference type="InterPro" id="IPR022761">
    <property type="entry name" value="Fumarate_lyase_N"/>
</dbReference>